<gene>
    <name evidence="2" type="ORF">TWF481_012139</name>
</gene>
<reference evidence="2 3" key="1">
    <citation type="submission" date="2023-08" db="EMBL/GenBank/DDBJ databases">
        <authorList>
            <person name="Palmer J.M."/>
        </authorList>
    </citation>
    <scope>NUCLEOTIDE SEQUENCE [LARGE SCALE GENOMIC DNA]</scope>
    <source>
        <strain evidence="2 3">TWF481</strain>
    </source>
</reference>
<protein>
    <submittedName>
        <fullName evidence="2">Uncharacterized protein</fullName>
    </submittedName>
</protein>
<dbReference type="AlphaFoldDB" id="A0AAV9VXL4"/>
<accession>A0AAV9VXL4</accession>
<name>A0AAV9VXL4_9PEZI</name>
<dbReference type="Proteomes" id="UP001370758">
    <property type="component" value="Unassembled WGS sequence"/>
</dbReference>
<sequence length="158" mass="18032">MSPTPPKKMLLSIFYTHPPTTKAVTACVNPSSITIAPPRKPRPRKQSTPSFDENDPIPDISDYESWSDSEKRSFWELAAKAAREAATTLSVPLSDGRVLTYRGSAREVEGLRERIGDVLQDEGHPDVLRWRWLEEECKRWGEVAKKDGFAHLWPEEWD</sequence>
<evidence type="ECO:0000313" key="3">
    <source>
        <dbReference type="Proteomes" id="UP001370758"/>
    </source>
</evidence>
<organism evidence="2 3">
    <name type="scientific">Arthrobotrys musiformis</name>
    <dbReference type="NCBI Taxonomy" id="47236"/>
    <lineage>
        <taxon>Eukaryota</taxon>
        <taxon>Fungi</taxon>
        <taxon>Dikarya</taxon>
        <taxon>Ascomycota</taxon>
        <taxon>Pezizomycotina</taxon>
        <taxon>Orbiliomycetes</taxon>
        <taxon>Orbiliales</taxon>
        <taxon>Orbiliaceae</taxon>
        <taxon>Arthrobotrys</taxon>
    </lineage>
</organism>
<proteinExistence type="predicted"/>
<feature type="compositionally biased region" description="Acidic residues" evidence="1">
    <location>
        <begin position="52"/>
        <end position="67"/>
    </location>
</feature>
<comment type="caution">
    <text evidence="2">The sequence shown here is derived from an EMBL/GenBank/DDBJ whole genome shotgun (WGS) entry which is preliminary data.</text>
</comment>
<dbReference type="EMBL" id="JAVHJL010000009">
    <property type="protein sequence ID" value="KAK6497736.1"/>
    <property type="molecule type" value="Genomic_DNA"/>
</dbReference>
<evidence type="ECO:0000256" key="1">
    <source>
        <dbReference type="SAM" id="MobiDB-lite"/>
    </source>
</evidence>
<keyword evidence="3" id="KW-1185">Reference proteome</keyword>
<evidence type="ECO:0000313" key="2">
    <source>
        <dbReference type="EMBL" id="KAK6497736.1"/>
    </source>
</evidence>
<feature type="region of interest" description="Disordered" evidence="1">
    <location>
        <begin position="32"/>
        <end position="67"/>
    </location>
</feature>